<proteinExistence type="predicted"/>
<dbReference type="InterPro" id="IPR012675">
    <property type="entry name" value="Beta-grasp_dom_sf"/>
</dbReference>
<protein>
    <submittedName>
        <fullName evidence="1">Uncharacterized protein</fullName>
    </submittedName>
</protein>
<keyword evidence="2" id="KW-1185">Reference proteome</keyword>
<organism evidence="1 2">
    <name type="scientific">[Myrmecia] bisecta</name>
    <dbReference type="NCBI Taxonomy" id="41462"/>
    <lineage>
        <taxon>Eukaryota</taxon>
        <taxon>Viridiplantae</taxon>
        <taxon>Chlorophyta</taxon>
        <taxon>core chlorophytes</taxon>
        <taxon>Trebouxiophyceae</taxon>
        <taxon>Trebouxiales</taxon>
        <taxon>Trebouxiaceae</taxon>
        <taxon>Myrmecia</taxon>
    </lineage>
</organism>
<dbReference type="Gene3D" id="3.10.20.30">
    <property type="match status" value="1"/>
</dbReference>
<sequence length="148" mass="16783">MALRVLAKHSSLLRGSYTAQAVRWQTTAPTVYDKMIQITVIGKDGHRFPIRGRIGQTVAEVLRENEDTIGEENICLSPEGRNEFEAHIMLPNEFLEHIPHSSPQDKKYLEEIAPTITKNSRLGSKVTLTKDLNDMRIALGDLYPWKTL</sequence>
<evidence type="ECO:0000313" key="2">
    <source>
        <dbReference type="Proteomes" id="UP001489004"/>
    </source>
</evidence>
<gene>
    <name evidence="1" type="ORF">WJX72_012112</name>
</gene>
<evidence type="ECO:0000313" key="1">
    <source>
        <dbReference type="EMBL" id="KAK9824656.1"/>
    </source>
</evidence>
<reference evidence="1 2" key="1">
    <citation type="journal article" date="2024" name="Nat. Commun.">
        <title>Phylogenomics reveals the evolutionary origins of lichenization in chlorophyte algae.</title>
        <authorList>
            <person name="Puginier C."/>
            <person name="Libourel C."/>
            <person name="Otte J."/>
            <person name="Skaloud P."/>
            <person name="Haon M."/>
            <person name="Grisel S."/>
            <person name="Petersen M."/>
            <person name="Berrin J.G."/>
            <person name="Delaux P.M."/>
            <person name="Dal Grande F."/>
            <person name="Keller J."/>
        </authorList>
    </citation>
    <scope>NUCLEOTIDE SEQUENCE [LARGE SCALE GENOMIC DNA]</scope>
    <source>
        <strain evidence="1 2">SAG 2043</strain>
    </source>
</reference>
<accession>A0AAW1QT63</accession>
<dbReference type="AlphaFoldDB" id="A0AAW1QT63"/>
<dbReference type="Proteomes" id="UP001489004">
    <property type="component" value="Unassembled WGS sequence"/>
</dbReference>
<dbReference type="EMBL" id="JALJOR010000002">
    <property type="protein sequence ID" value="KAK9824656.1"/>
    <property type="molecule type" value="Genomic_DNA"/>
</dbReference>
<comment type="caution">
    <text evidence="1">The sequence shown here is derived from an EMBL/GenBank/DDBJ whole genome shotgun (WGS) entry which is preliminary data.</text>
</comment>
<name>A0AAW1QT63_9CHLO</name>